<dbReference type="GO" id="GO:0003723">
    <property type="term" value="F:RNA binding"/>
    <property type="evidence" value="ECO:0007669"/>
    <property type="project" value="InterPro"/>
</dbReference>
<evidence type="ECO:0000256" key="3">
    <source>
        <dbReference type="ARBA" id="ARBA00022603"/>
    </source>
</evidence>
<evidence type="ECO:0000256" key="6">
    <source>
        <dbReference type="ARBA" id="ARBA00038091"/>
    </source>
</evidence>
<evidence type="ECO:0000313" key="9">
    <source>
        <dbReference type="EMBL" id="TKW60339.1"/>
    </source>
</evidence>
<dbReference type="EMBL" id="VAFM01000003">
    <property type="protein sequence ID" value="TKW60339.1"/>
    <property type="molecule type" value="Genomic_DNA"/>
</dbReference>
<dbReference type="InterPro" id="IPR036974">
    <property type="entry name" value="PUA_sf"/>
</dbReference>
<keyword evidence="4 9" id="KW-0808">Transferase</keyword>
<dbReference type="InterPro" id="IPR015947">
    <property type="entry name" value="PUA-like_sf"/>
</dbReference>
<keyword evidence="5" id="KW-0949">S-adenosyl-L-methionine</keyword>
<comment type="subcellular location">
    <subcellularLocation>
        <location evidence="1">Cytoplasm</location>
    </subcellularLocation>
</comment>
<proteinExistence type="inferred from homology"/>
<dbReference type="GO" id="GO:0032259">
    <property type="term" value="P:methylation"/>
    <property type="evidence" value="ECO:0007669"/>
    <property type="project" value="UniProtKB-KW"/>
</dbReference>
<dbReference type="Proteomes" id="UP000320948">
    <property type="component" value="Unassembled WGS sequence"/>
</dbReference>
<evidence type="ECO:0000256" key="5">
    <source>
        <dbReference type="ARBA" id="ARBA00022691"/>
    </source>
</evidence>
<evidence type="ECO:0000259" key="7">
    <source>
        <dbReference type="Pfam" id="PF10672"/>
    </source>
</evidence>
<dbReference type="CDD" id="cd11572">
    <property type="entry name" value="RlmI_M_like"/>
    <property type="match status" value="1"/>
</dbReference>
<feature type="domain" description="RlmI-like PUA" evidence="8">
    <location>
        <begin position="6"/>
        <end position="70"/>
    </location>
</feature>
<dbReference type="AlphaFoldDB" id="A0A6N4RBD7"/>
<gene>
    <name evidence="9" type="ORF">DI628_08885</name>
</gene>
<evidence type="ECO:0000256" key="1">
    <source>
        <dbReference type="ARBA" id="ARBA00004496"/>
    </source>
</evidence>
<reference evidence="9 10" key="1">
    <citation type="journal article" date="2017" name="Nat. Commun.">
        <title>In situ click chemistry generation of cyclooxygenase-2 inhibitors.</title>
        <authorList>
            <person name="Bhardwaj A."/>
            <person name="Kaur J."/>
            <person name="Wuest M."/>
            <person name="Wuest F."/>
        </authorList>
    </citation>
    <scope>NUCLEOTIDE SEQUENCE [LARGE SCALE GENOMIC DNA]</scope>
    <source>
        <strain evidence="9">S2_018_000_R2_106</strain>
    </source>
</reference>
<sequence>MPHDIVHLLPKRDGRARAGHPWVFSNEIQMNNTLKGVTPGSLVTVVDSRGEALGTYTFNPGTLIACRKLSGKANASIDVAWLEERIRHALKRRPALPYYRLIHSEGDDMPGLIVDRFGDVLVGQISTAGMELLKDDLEAALISVTGCKGMIWRRDTAQRSLEGLPVTDELDIAGEVADAPVAVFENGLEFVADLTGGQKTGWFYDQRANHAFAASQMALLPDTADVLDVYSHIGGFGLAMVDGAKQAGKTVKATLVDASAYAMGLAKDSATRQGVADACDFVVGNAFEVMEEMGAANRRFHAVVCDPPAFIKSAKVMAEGLKGYEKVARLSAALVRGGGYLTLCSCSHHASLEDFKAACVRGIRRAGRSGRLIRVGGADVDHPQHLMLAENSYLKTLSFQLD</sequence>
<dbReference type="SUPFAM" id="SSF88697">
    <property type="entry name" value="PUA domain-like"/>
    <property type="match status" value="1"/>
</dbReference>
<dbReference type="CDD" id="cd02440">
    <property type="entry name" value="AdoMet_MTases"/>
    <property type="match status" value="1"/>
</dbReference>
<dbReference type="GO" id="GO:0005737">
    <property type="term" value="C:cytoplasm"/>
    <property type="evidence" value="ECO:0007669"/>
    <property type="project" value="UniProtKB-SubCell"/>
</dbReference>
<dbReference type="PANTHER" id="PTHR42873:SF1">
    <property type="entry name" value="S-ADENOSYLMETHIONINE-DEPENDENT METHYLTRANSFERASE DOMAIN-CONTAINING PROTEIN"/>
    <property type="match status" value="1"/>
</dbReference>
<dbReference type="Gene3D" id="2.30.130.10">
    <property type="entry name" value="PUA domain"/>
    <property type="match status" value="1"/>
</dbReference>
<comment type="similarity">
    <text evidence="6">Belongs to the methyltransferase superfamily. RlmI family.</text>
</comment>
<dbReference type="InterPro" id="IPR019614">
    <property type="entry name" value="SAM-dep_methyl-trfase"/>
</dbReference>
<keyword evidence="3 9" id="KW-0489">Methyltransferase</keyword>
<protein>
    <submittedName>
        <fullName evidence="9">Class I SAM-dependent rRNA methyltransferase</fullName>
    </submittedName>
</protein>
<dbReference type="Pfam" id="PF10672">
    <property type="entry name" value="Methyltrans_SAM"/>
    <property type="match status" value="1"/>
</dbReference>
<dbReference type="InterPro" id="IPR041532">
    <property type="entry name" value="RlmI-like_PUA"/>
</dbReference>
<dbReference type="CDD" id="cd21153">
    <property type="entry name" value="PUA_RlmI"/>
    <property type="match status" value="1"/>
</dbReference>
<dbReference type="SUPFAM" id="SSF53335">
    <property type="entry name" value="S-adenosyl-L-methionine-dependent methyltransferases"/>
    <property type="match status" value="1"/>
</dbReference>
<dbReference type="PANTHER" id="PTHR42873">
    <property type="entry name" value="RIBOSOMAL RNA LARGE SUBUNIT METHYLTRANSFERASE"/>
    <property type="match status" value="1"/>
</dbReference>
<accession>A0A6N4RBD7</accession>
<dbReference type="InterPro" id="IPR029063">
    <property type="entry name" value="SAM-dependent_MTases_sf"/>
</dbReference>
<evidence type="ECO:0000256" key="4">
    <source>
        <dbReference type="ARBA" id="ARBA00022679"/>
    </source>
</evidence>
<dbReference type="Gene3D" id="3.40.50.150">
    <property type="entry name" value="Vaccinia Virus protein VP39"/>
    <property type="match status" value="1"/>
</dbReference>
<evidence type="ECO:0000256" key="2">
    <source>
        <dbReference type="ARBA" id="ARBA00022490"/>
    </source>
</evidence>
<evidence type="ECO:0000259" key="8">
    <source>
        <dbReference type="Pfam" id="PF17785"/>
    </source>
</evidence>
<organism evidence="9 10">
    <name type="scientific">Blastochloris viridis</name>
    <name type="common">Rhodopseudomonas viridis</name>
    <dbReference type="NCBI Taxonomy" id="1079"/>
    <lineage>
        <taxon>Bacteria</taxon>
        <taxon>Pseudomonadati</taxon>
        <taxon>Pseudomonadota</taxon>
        <taxon>Alphaproteobacteria</taxon>
        <taxon>Hyphomicrobiales</taxon>
        <taxon>Blastochloridaceae</taxon>
        <taxon>Blastochloris</taxon>
    </lineage>
</organism>
<feature type="domain" description="S-adenosylmethionine-dependent methyltransferase" evidence="7">
    <location>
        <begin position="182"/>
        <end position="342"/>
    </location>
</feature>
<keyword evidence="2" id="KW-0963">Cytoplasm</keyword>
<dbReference type="Pfam" id="PF17785">
    <property type="entry name" value="PUA_3"/>
    <property type="match status" value="1"/>
</dbReference>
<dbReference type="GO" id="GO:0008168">
    <property type="term" value="F:methyltransferase activity"/>
    <property type="evidence" value="ECO:0007669"/>
    <property type="project" value="UniProtKB-KW"/>
</dbReference>
<dbReference type="Gene3D" id="3.30.750.80">
    <property type="entry name" value="RNA methyltransferase domain (HRMD) like"/>
    <property type="match status" value="1"/>
</dbReference>
<comment type="caution">
    <text evidence="9">The sequence shown here is derived from an EMBL/GenBank/DDBJ whole genome shotgun (WGS) entry which is preliminary data.</text>
</comment>
<name>A0A6N4RBD7_BLAVI</name>
<evidence type="ECO:0000313" key="10">
    <source>
        <dbReference type="Proteomes" id="UP000320948"/>
    </source>
</evidence>